<protein>
    <recommendedName>
        <fullName evidence="2">ASPIC/UnbV domain-containing protein</fullName>
    </recommendedName>
</protein>
<organism evidence="3 4">
    <name type="scientific">Croceitalea dokdonensis DOKDO 023</name>
    <dbReference type="NCBI Taxonomy" id="1300341"/>
    <lineage>
        <taxon>Bacteria</taxon>
        <taxon>Pseudomonadati</taxon>
        <taxon>Bacteroidota</taxon>
        <taxon>Flavobacteriia</taxon>
        <taxon>Flavobacteriales</taxon>
        <taxon>Flavobacteriaceae</taxon>
        <taxon>Croceitalea</taxon>
    </lineage>
</organism>
<name>A0A0P7B186_9FLAO</name>
<dbReference type="Pfam" id="PF07593">
    <property type="entry name" value="UnbV_ASPIC"/>
    <property type="match status" value="1"/>
</dbReference>
<dbReference type="SUPFAM" id="SSF69318">
    <property type="entry name" value="Integrin alpha N-terminal domain"/>
    <property type="match status" value="2"/>
</dbReference>
<keyword evidence="1" id="KW-0732">Signal</keyword>
<dbReference type="InterPro" id="IPR011519">
    <property type="entry name" value="UnbV_ASPIC"/>
</dbReference>
<evidence type="ECO:0000256" key="1">
    <source>
        <dbReference type="ARBA" id="ARBA00022729"/>
    </source>
</evidence>
<dbReference type="InterPro" id="IPR027039">
    <property type="entry name" value="Crtac1"/>
</dbReference>
<keyword evidence="4" id="KW-1185">Reference proteome</keyword>
<dbReference type="Proteomes" id="UP000050280">
    <property type="component" value="Unassembled WGS sequence"/>
</dbReference>
<dbReference type="EMBL" id="LDJX01000002">
    <property type="protein sequence ID" value="KPM32752.1"/>
    <property type="molecule type" value="Genomic_DNA"/>
</dbReference>
<proteinExistence type="predicted"/>
<dbReference type="PANTHER" id="PTHR16026">
    <property type="entry name" value="CARTILAGE ACIDIC PROTEIN 1"/>
    <property type="match status" value="1"/>
</dbReference>
<dbReference type="PANTHER" id="PTHR16026:SF0">
    <property type="entry name" value="CARTILAGE ACIDIC PROTEIN 1"/>
    <property type="match status" value="1"/>
</dbReference>
<dbReference type="PATRIC" id="fig|1300341.3.peg.1382"/>
<comment type="caution">
    <text evidence="3">The sequence shown here is derived from an EMBL/GenBank/DDBJ whole genome shotgun (WGS) entry which is preliminary data.</text>
</comment>
<dbReference type="Pfam" id="PF13517">
    <property type="entry name" value="FG-GAP_3"/>
    <property type="match status" value="4"/>
</dbReference>
<sequence>MLLMLALGLVGCTDSMLFEAKDAKSTGIDFTNTLRETEELNILDYLYFYNGGGVAIGDINNDSLPDIFFTGNQVKNKLYLNKGNLTFQDISEMAGVEGKSSWNTGTVMADVNGDGFLDIYVCAVVGINGFNGFNELYINNGDNTFTERAAEYGVDFDSYSSNATFFDYDLDGDLDMYLLNHAVHTQNSYGDVSLRNKRTYETGDKLLRNDNGKFIDVSEQAGIYGGLNAYGLGVAVSDFNLDGYPDLYVGNDFHEDDYYYLNNGDGTFTESLKHFFGHSSRFSMGSDVADINNDGRPDLISLDMLPEKETVLKASEGDDNVQIQKIRIKEFGYHYQFTRNMLYINQPDGHFMETALLSGVAATDWSWSALFGDYDQDGHQDLFVANGIKKRPNDLDFVKFVSNDQIQKKIDNTKLVDNKALDLMPNGAEHNYIFKGGTDITFKDKSGEWMSKDTIISGASAYGDLDGDGDLDLVTNNLNKKASILINTTDRKTNYLKLKFKHKAPNTFGIGTKVYSYHQGVVQFKELFPSKGFQASSEPIIHFGYGDTNVVDSLKIIWPNKTAQTLTKIKTNQTLLVQPEHTSPYAYPKKSKMHNLLFTKVEDNLGMDFMHVEDNYTDFIREKLMPYKASDRGPAMAIGDLNNDGKDDIFFGGSKRIPSKIYVQQDSSFVSVVLPTIANDSIKEAVAAGIADFNADGLKDLFVASGGADYFGKAAPLLDDLYLQNGTTFDQMPVPPSFENGSVVRPFDYDSDGDMDVFVGNHTVTGQFGQASNSYLLQNHQGSFSIDDTFKGNELGMVTDAIWDDFDKDGLIDLIVVGEWMSPKLFKNTPSGFQERQPLNLNGLWQTLLPFDVDQDGDTDYILGNWGTNSKFTASVDQPLKMLYGDFDSNGQTETITLIEKNGAYYPLEGLDELSSQLVFLRKKFKSYQSFAGQSIDNILDEARLNKGKTLSVTELRSGFLRNNGGSFTFVPFNNNLQVAPIMAAVCYDFDHDGTEEVLIGGNYFGVKPYQGRFDSFPGALLKSEKNVILGNMLGLDFTQKSIRHLATITLNHQPYLIAVFNNDKTQVYKINTK</sequence>
<evidence type="ECO:0000313" key="3">
    <source>
        <dbReference type="EMBL" id="KPM32752.1"/>
    </source>
</evidence>
<dbReference type="STRING" id="1300341.I595_1179"/>
<dbReference type="AlphaFoldDB" id="A0A0P7B186"/>
<reference evidence="3 4" key="1">
    <citation type="submission" date="2015-09" db="EMBL/GenBank/DDBJ databases">
        <title>Genome sequence of the marine flavobacterium Croceitalea dokdonensis DOKDO 023 that contains proton- and sodium-pumping rhodopsins.</title>
        <authorList>
            <person name="Kwon S.-K."/>
            <person name="Lee H.K."/>
            <person name="Kwak M.-J."/>
            <person name="Kim J.F."/>
        </authorList>
    </citation>
    <scope>NUCLEOTIDE SEQUENCE [LARGE SCALE GENOMIC DNA]</scope>
    <source>
        <strain evidence="3 4">DOKDO 023</strain>
    </source>
</reference>
<dbReference type="Gene3D" id="2.130.10.130">
    <property type="entry name" value="Integrin alpha, N-terminal"/>
    <property type="match status" value="4"/>
</dbReference>
<evidence type="ECO:0000259" key="2">
    <source>
        <dbReference type="Pfam" id="PF07593"/>
    </source>
</evidence>
<dbReference type="InterPro" id="IPR028994">
    <property type="entry name" value="Integrin_alpha_N"/>
</dbReference>
<gene>
    <name evidence="3" type="ORF">I595_1179</name>
</gene>
<evidence type="ECO:0000313" key="4">
    <source>
        <dbReference type="Proteomes" id="UP000050280"/>
    </source>
</evidence>
<accession>A0A0P7B186</accession>
<dbReference type="InterPro" id="IPR013517">
    <property type="entry name" value="FG-GAP"/>
</dbReference>
<feature type="domain" description="ASPIC/UnbV" evidence="2">
    <location>
        <begin position="509"/>
        <end position="575"/>
    </location>
</feature>